<reference evidence="1 2" key="1">
    <citation type="journal article" date="2021" name="Hortic Res">
        <title>High-quality reference genome and annotation aids understanding of berry development for evergreen blueberry (Vaccinium darrowii).</title>
        <authorList>
            <person name="Yu J."/>
            <person name="Hulse-Kemp A.M."/>
            <person name="Babiker E."/>
            <person name="Staton M."/>
        </authorList>
    </citation>
    <scope>NUCLEOTIDE SEQUENCE [LARGE SCALE GENOMIC DNA]</scope>
    <source>
        <strain evidence="2">cv. NJ 8807/NJ 8810</strain>
        <tissue evidence="1">Young leaf</tissue>
    </source>
</reference>
<organism evidence="1 2">
    <name type="scientific">Vaccinium darrowii</name>
    <dbReference type="NCBI Taxonomy" id="229202"/>
    <lineage>
        <taxon>Eukaryota</taxon>
        <taxon>Viridiplantae</taxon>
        <taxon>Streptophyta</taxon>
        <taxon>Embryophyta</taxon>
        <taxon>Tracheophyta</taxon>
        <taxon>Spermatophyta</taxon>
        <taxon>Magnoliopsida</taxon>
        <taxon>eudicotyledons</taxon>
        <taxon>Gunneridae</taxon>
        <taxon>Pentapetalae</taxon>
        <taxon>asterids</taxon>
        <taxon>Ericales</taxon>
        <taxon>Ericaceae</taxon>
        <taxon>Vaccinioideae</taxon>
        <taxon>Vaccinieae</taxon>
        <taxon>Vaccinium</taxon>
    </lineage>
</organism>
<evidence type="ECO:0000313" key="2">
    <source>
        <dbReference type="Proteomes" id="UP000828048"/>
    </source>
</evidence>
<sequence>MIQRELKGGNGGSSSMYILGKFSRQGAVQSKAFLILGKPLRTARISPSRASPEISFNSTFVFKKIFSPATGAGACRRLSDIFQELTVSFQSPASFPAVTDVSSVVVLSPIGLFLVAHFISDVKRESCAGLKEGRETTGLKEERGTRRRYDRLYLNPTRVGPNGK</sequence>
<dbReference type="Proteomes" id="UP000828048">
    <property type="component" value="Chromosome 11"/>
</dbReference>
<dbReference type="EMBL" id="CM037161">
    <property type="protein sequence ID" value="KAH7855652.1"/>
    <property type="molecule type" value="Genomic_DNA"/>
</dbReference>
<gene>
    <name evidence="1" type="ORF">Vadar_027272</name>
</gene>
<evidence type="ECO:0000313" key="1">
    <source>
        <dbReference type="EMBL" id="KAH7855652.1"/>
    </source>
</evidence>
<protein>
    <submittedName>
        <fullName evidence="1">Uncharacterized protein</fullName>
    </submittedName>
</protein>
<accession>A0ACB7YPU0</accession>
<proteinExistence type="predicted"/>
<keyword evidence="2" id="KW-1185">Reference proteome</keyword>
<comment type="caution">
    <text evidence="1">The sequence shown here is derived from an EMBL/GenBank/DDBJ whole genome shotgun (WGS) entry which is preliminary data.</text>
</comment>
<name>A0ACB7YPU0_9ERIC</name>